<evidence type="ECO:0000256" key="1">
    <source>
        <dbReference type="SAM" id="MobiDB-lite"/>
    </source>
</evidence>
<protein>
    <submittedName>
        <fullName evidence="2">Uncharacterized protein</fullName>
    </submittedName>
</protein>
<name>A0A6P2QP63_9BURK</name>
<sequence>MKTFQYLWRESDRSGPRTQAEGQAAKPAPVAPASFGATRRTAGYAIRTFTASINALIRARIAAFEPTSASDDAMIP</sequence>
<accession>A0A6P2QP63</accession>
<proteinExistence type="predicted"/>
<reference evidence="2 3" key="1">
    <citation type="submission" date="2019-09" db="EMBL/GenBank/DDBJ databases">
        <authorList>
            <person name="Depoorter E."/>
        </authorList>
    </citation>
    <scope>NUCLEOTIDE SEQUENCE [LARGE SCALE GENOMIC DNA]</scope>
    <source>
        <strain evidence="2">LMG 24064</strain>
    </source>
</reference>
<dbReference type="Proteomes" id="UP000494222">
    <property type="component" value="Unassembled WGS sequence"/>
</dbReference>
<gene>
    <name evidence="2" type="ORF">BLA24064_05852</name>
</gene>
<dbReference type="AlphaFoldDB" id="A0A6P2QP63"/>
<dbReference type="EMBL" id="CABVPL010000066">
    <property type="protein sequence ID" value="VWC21831.1"/>
    <property type="molecule type" value="Genomic_DNA"/>
</dbReference>
<organism evidence="2 3">
    <name type="scientific">Burkholderia latens</name>
    <dbReference type="NCBI Taxonomy" id="488446"/>
    <lineage>
        <taxon>Bacteria</taxon>
        <taxon>Pseudomonadati</taxon>
        <taxon>Pseudomonadota</taxon>
        <taxon>Betaproteobacteria</taxon>
        <taxon>Burkholderiales</taxon>
        <taxon>Burkholderiaceae</taxon>
        <taxon>Burkholderia</taxon>
        <taxon>Burkholderia cepacia complex</taxon>
    </lineage>
</organism>
<feature type="region of interest" description="Disordered" evidence="1">
    <location>
        <begin position="1"/>
        <end position="32"/>
    </location>
</feature>
<evidence type="ECO:0000313" key="3">
    <source>
        <dbReference type="Proteomes" id="UP000494222"/>
    </source>
</evidence>
<evidence type="ECO:0000313" key="2">
    <source>
        <dbReference type="EMBL" id="VWC21831.1"/>
    </source>
</evidence>